<dbReference type="Gene3D" id="3.40.630.10">
    <property type="entry name" value="Zn peptidases"/>
    <property type="match status" value="1"/>
</dbReference>
<evidence type="ECO:0000256" key="6">
    <source>
        <dbReference type="ARBA" id="ARBA00022670"/>
    </source>
</evidence>
<evidence type="ECO:0000256" key="3">
    <source>
        <dbReference type="ARBA" id="ARBA00008290"/>
    </source>
</evidence>
<organism evidence="12 13">
    <name type="scientific">Triparma laevis f. inornata</name>
    <dbReference type="NCBI Taxonomy" id="1714386"/>
    <lineage>
        <taxon>Eukaryota</taxon>
        <taxon>Sar</taxon>
        <taxon>Stramenopiles</taxon>
        <taxon>Ochrophyta</taxon>
        <taxon>Bolidophyceae</taxon>
        <taxon>Parmales</taxon>
        <taxon>Triparmaceae</taxon>
        <taxon>Triparma</taxon>
    </lineage>
</organism>
<comment type="cofactor">
    <cofactor evidence="2">
        <name>Zn(2+)</name>
        <dbReference type="ChEBI" id="CHEBI:29105"/>
    </cofactor>
</comment>
<dbReference type="SUPFAM" id="SSF53187">
    <property type="entry name" value="Zn-dependent exopeptidases"/>
    <property type="match status" value="1"/>
</dbReference>
<dbReference type="InterPro" id="IPR023358">
    <property type="entry name" value="Peptidase_M18_dom2"/>
</dbReference>
<dbReference type="FunFam" id="2.30.250.10:FF:000001">
    <property type="entry name" value="Aspartyl aminopeptidase 1"/>
    <property type="match status" value="1"/>
</dbReference>
<dbReference type="AlphaFoldDB" id="A0A9W7BC05"/>
<dbReference type="Gene3D" id="2.30.250.10">
    <property type="entry name" value="Aminopeptidase i, Domain 2"/>
    <property type="match status" value="1"/>
</dbReference>
<evidence type="ECO:0000256" key="8">
    <source>
        <dbReference type="ARBA" id="ARBA00022801"/>
    </source>
</evidence>
<accession>A0A9W7BC05</accession>
<evidence type="ECO:0000313" key="13">
    <source>
        <dbReference type="Proteomes" id="UP001162640"/>
    </source>
</evidence>
<dbReference type="GO" id="GO:0008237">
    <property type="term" value="F:metallopeptidase activity"/>
    <property type="evidence" value="ECO:0007669"/>
    <property type="project" value="UniProtKB-KW"/>
</dbReference>
<name>A0A9W7BC05_9STRA</name>
<comment type="catalytic activity">
    <reaction evidence="1">
        <text>Release of an N-terminal aspartate or glutamate from a peptide, with a preference for aspartate.</text>
        <dbReference type="EC" id="3.4.11.21"/>
    </reaction>
</comment>
<evidence type="ECO:0000256" key="10">
    <source>
        <dbReference type="ARBA" id="ARBA00023049"/>
    </source>
</evidence>
<protein>
    <recommendedName>
        <fullName evidence="4">aspartyl aminopeptidase</fullName>
        <ecNumber evidence="4">3.4.11.21</ecNumber>
    </recommendedName>
</protein>
<evidence type="ECO:0000313" key="12">
    <source>
        <dbReference type="EMBL" id="GMH85801.1"/>
    </source>
</evidence>
<keyword evidence="5 11" id="KW-0031">Aminopeptidase</keyword>
<dbReference type="Proteomes" id="UP001162640">
    <property type="component" value="Unassembled WGS sequence"/>
</dbReference>
<sequence length="396" mass="43090">MSTTIAPVVQGALDHFTASPTPFHNCANLIATLGSDWVKLSENEKWEGKIQPNGKYYYTRNTSTIVAFCVGGAYTASNPGGFKVIGGHTDSPNLRIKPCSKNGTSAGKITQLNVECYGGGLWHTWFDRDLSIAGRVIVSTPDGKFTQHLVNLKKPVCRVPSLCIHLQSGEERASFKVNKENHLQPIFAQVVKDTLESPAKDEDGKKNAWREGHDTTLLKLIADDMGIAVTQIADFELALYDTQPAALGGANEEFLYSARLDNQGTCYTSIQSLKQYAENTAVLEKDADIAMVCLFDHEEVGSASQCGAGSPIMGEAVRRVSSALNNGGGNEDFFQTTLRRSFVFSVDMAHAVHPNYASKHEKNHSPELNAGVVIKTNSNQVRNCELDICACNPTLF</sequence>
<proteinExistence type="inferred from homology"/>
<dbReference type="GO" id="GO:0006508">
    <property type="term" value="P:proteolysis"/>
    <property type="evidence" value="ECO:0007669"/>
    <property type="project" value="UniProtKB-KW"/>
</dbReference>
<reference evidence="13" key="1">
    <citation type="journal article" date="2023" name="Commun. Biol.">
        <title>Genome analysis of Parmales, the sister group of diatoms, reveals the evolutionary specialization of diatoms from phago-mixotrophs to photoautotrophs.</title>
        <authorList>
            <person name="Ban H."/>
            <person name="Sato S."/>
            <person name="Yoshikawa S."/>
            <person name="Yamada K."/>
            <person name="Nakamura Y."/>
            <person name="Ichinomiya M."/>
            <person name="Sato N."/>
            <person name="Blanc-Mathieu R."/>
            <person name="Endo H."/>
            <person name="Kuwata A."/>
            <person name="Ogata H."/>
        </authorList>
    </citation>
    <scope>NUCLEOTIDE SEQUENCE [LARGE SCALE GENOMIC DNA]</scope>
</reference>
<keyword evidence="9 11" id="KW-0862">Zinc</keyword>
<dbReference type="PRINTS" id="PR00932">
    <property type="entry name" value="AMINO1PTASE"/>
</dbReference>
<comment type="similarity">
    <text evidence="3 11">Belongs to the peptidase M18 family.</text>
</comment>
<dbReference type="SUPFAM" id="SSF101821">
    <property type="entry name" value="Aminopeptidase/glucanase lid domain"/>
    <property type="match status" value="1"/>
</dbReference>
<evidence type="ECO:0000256" key="5">
    <source>
        <dbReference type="ARBA" id="ARBA00022438"/>
    </source>
</evidence>
<dbReference type="GO" id="GO:0008270">
    <property type="term" value="F:zinc ion binding"/>
    <property type="evidence" value="ECO:0007669"/>
    <property type="project" value="InterPro"/>
</dbReference>
<evidence type="ECO:0000256" key="11">
    <source>
        <dbReference type="RuleBase" id="RU004386"/>
    </source>
</evidence>
<gene>
    <name evidence="12" type="ORF">TL16_g10346</name>
</gene>
<dbReference type="GO" id="GO:0004177">
    <property type="term" value="F:aminopeptidase activity"/>
    <property type="evidence" value="ECO:0007669"/>
    <property type="project" value="UniProtKB-KW"/>
</dbReference>
<dbReference type="PANTHER" id="PTHR28570:SF3">
    <property type="entry name" value="ASPARTYL AMINOPEPTIDASE"/>
    <property type="match status" value="1"/>
</dbReference>
<evidence type="ECO:0000256" key="9">
    <source>
        <dbReference type="ARBA" id="ARBA00022833"/>
    </source>
</evidence>
<evidence type="ECO:0000256" key="4">
    <source>
        <dbReference type="ARBA" id="ARBA00011965"/>
    </source>
</evidence>
<evidence type="ECO:0000256" key="2">
    <source>
        <dbReference type="ARBA" id="ARBA00001947"/>
    </source>
</evidence>
<dbReference type="Pfam" id="PF02127">
    <property type="entry name" value="Peptidase_M18"/>
    <property type="match status" value="1"/>
</dbReference>
<dbReference type="InterPro" id="IPR001948">
    <property type="entry name" value="Peptidase_M18"/>
</dbReference>
<keyword evidence="8 11" id="KW-0378">Hydrolase</keyword>
<dbReference type="EC" id="3.4.11.21" evidence="4"/>
<keyword evidence="6 11" id="KW-0645">Protease</keyword>
<keyword evidence="7 11" id="KW-0479">Metal-binding</keyword>
<comment type="caution">
    <text evidence="12">The sequence shown here is derived from an EMBL/GenBank/DDBJ whole genome shotgun (WGS) entry which is preliminary data.</text>
</comment>
<dbReference type="GO" id="GO:0005737">
    <property type="term" value="C:cytoplasm"/>
    <property type="evidence" value="ECO:0007669"/>
    <property type="project" value="UniProtKB-ARBA"/>
</dbReference>
<dbReference type="EMBL" id="BLQM01000365">
    <property type="protein sequence ID" value="GMH85801.1"/>
    <property type="molecule type" value="Genomic_DNA"/>
</dbReference>
<evidence type="ECO:0000256" key="7">
    <source>
        <dbReference type="ARBA" id="ARBA00022723"/>
    </source>
</evidence>
<dbReference type="PANTHER" id="PTHR28570">
    <property type="entry name" value="ASPARTYL AMINOPEPTIDASE"/>
    <property type="match status" value="1"/>
</dbReference>
<evidence type="ECO:0000256" key="1">
    <source>
        <dbReference type="ARBA" id="ARBA00001335"/>
    </source>
</evidence>
<keyword evidence="10 11" id="KW-0482">Metalloprotease</keyword>